<keyword evidence="2" id="KW-1185">Reference proteome</keyword>
<accession>A0A853I830</accession>
<dbReference type="EMBL" id="JACCKB010000089">
    <property type="protein sequence ID" value="NYZ69473.1"/>
    <property type="molecule type" value="Genomic_DNA"/>
</dbReference>
<name>A0A853I830_9GAMM</name>
<reference evidence="1 2" key="1">
    <citation type="submission" date="2020-07" db="EMBL/GenBank/DDBJ databases">
        <title>Endozoicomonas sp. nov., isolated from sediment.</title>
        <authorList>
            <person name="Gu T."/>
        </authorList>
    </citation>
    <scope>NUCLEOTIDE SEQUENCE [LARGE SCALE GENOMIC DNA]</scope>
    <source>
        <strain evidence="1 2">SM1973</strain>
    </source>
</reference>
<sequence length="78" mass="8573">MSDTNNTITVNHSQTAQECLDDAFFRCSQAKGLAKLLSSLDDQELATRGIHDLATVLVELMEDSITNISKLQDSLFKA</sequence>
<dbReference type="AlphaFoldDB" id="A0A853I830"/>
<comment type="caution">
    <text evidence="1">The sequence shown here is derived from an EMBL/GenBank/DDBJ whole genome shotgun (WGS) entry which is preliminary data.</text>
</comment>
<dbReference type="RefSeq" id="WP_180571460.1">
    <property type="nucleotide sequence ID" value="NZ_JACCKB010000089.1"/>
</dbReference>
<dbReference type="Proteomes" id="UP000569732">
    <property type="component" value="Unassembled WGS sequence"/>
</dbReference>
<evidence type="ECO:0000313" key="1">
    <source>
        <dbReference type="EMBL" id="NYZ69473.1"/>
    </source>
</evidence>
<protein>
    <submittedName>
        <fullName evidence="1">Uncharacterized protein</fullName>
    </submittedName>
</protein>
<evidence type="ECO:0000313" key="2">
    <source>
        <dbReference type="Proteomes" id="UP000569732"/>
    </source>
</evidence>
<gene>
    <name evidence="1" type="ORF">H0A36_25995</name>
</gene>
<proteinExistence type="predicted"/>
<organism evidence="1 2">
    <name type="scientific">Spartinivicinus marinus</name>
    <dbReference type="NCBI Taxonomy" id="2994442"/>
    <lineage>
        <taxon>Bacteria</taxon>
        <taxon>Pseudomonadati</taxon>
        <taxon>Pseudomonadota</taxon>
        <taxon>Gammaproteobacteria</taxon>
        <taxon>Oceanospirillales</taxon>
        <taxon>Zooshikellaceae</taxon>
        <taxon>Spartinivicinus</taxon>
    </lineage>
</organism>